<dbReference type="AlphaFoldDB" id="A0A1G7TJT5"/>
<protein>
    <submittedName>
        <fullName evidence="1">Propionate CoA-transferase</fullName>
    </submittedName>
</protein>
<dbReference type="Gene3D" id="3.40.1080.10">
    <property type="entry name" value="Glutaconate Coenzyme A-transferase"/>
    <property type="match status" value="2"/>
</dbReference>
<sequence>MKHKIVSAQEAVAIVGDGDTVATSGFVGIGTPDELLAALAQRHADDGHPRDLSLVFAAGQGDGKERGLNRLARDGLLKRVIGGHWGLIPHVAELALAERIEAYNLPQGVISHLYRDIAAGKPGTLSKVGVNTFVDPEREGGRLNALTTRDIVHRQEIGGEPWLFYEGFPITVAFLRGTTADPAGNITMEREALTLDNLAMAMAARNSNGFVVVQVERIAKPGTLHPRQVQIPGVLVDCVVVADPENHHQTYATPYSPGFAHEIAEPLDDGEPMPLTARKLVARRCAFELPPNGVVNLGIGMPEGVARVANEERVLDYITLTAEPGVVGGLPASGLDFGAARNTDALIDQNQQFDFYDGGGLDLACLGMAQADAHGNVNVSRFGAKLAGAGGFINISQNARRLIFAGTFTAGGLEVAVEDGKLRIVNEGKARKFNAAVEQVTFSGDHAVNQGQPVRYVTERCVFALTPDGLELVEVAPGIDIERDILAKMDFTPIVRAPKTMDPRIFADETMGLKDILLSLNLNERISYDEGRNILFLNFEGMQVRSEQDIAEIRDAVAARCEAIGKRVWVIVNYDNVQIPPDLLDSYAEMVRHMEENYYLGVSRYTTSAFLRLKLGTALTRHVAPHIFETPEEARKHLENGADGG</sequence>
<proteinExistence type="predicted"/>
<dbReference type="STRING" id="1082479.SAMN05216241_10989"/>
<keyword evidence="1" id="KW-0808">Transferase</keyword>
<evidence type="ECO:0000313" key="1">
    <source>
        <dbReference type="EMBL" id="SDG34770.1"/>
    </source>
</evidence>
<dbReference type="GO" id="GO:0008410">
    <property type="term" value="F:CoA-transferase activity"/>
    <property type="evidence" value="ECO:0007669"/>
    <property type="project" value="InterPro"/>
</dbReference>
<dbReference type="InterPro" id="IPR037171">
    <property type="entry name" value="NagB/RpiA_transferase-like"/>
</dbReference>
<reference evidence="1 2" key="1">
    <citation type="submission" date="2016-10" db="EMBL/GenBank/DDBJ databases">
        <authorList>
            <person name="de Groot N.N."/>
        </authorList>
    </citation>
    <scope>NUCLEOTIDE SEQUENCE [LARGE SCALE GENOMIC DNA]</scope>
    <source>
        <strain evidence="1 2">DSM 25584</strain>
    </source>
</reference>
<dbReference type="EMBL" id="FNCE01000009">
    <property type="protein sequence ID" value="SDG34770.1"/>
    <property type="molecule type" value="Genomic_DNA"/>
</dbReference>
<keyword evidence="2" id="KW-1185">Reference proteome</keyword>
<dbReference type="SMART" id="SM00882">
    <property type="entry name" value="CoA_trans"/>
    <property type="match status" value="1"/>
</dbReference>
<dbReference type="RefSeq" id="WP_090021014.1">
    <property type="nucleotide sequence ID" value="NZ_FNCE01000009.1"/>
</dbReference>
<evidence type="ECO:0000313" key="2">
    <source>
        <dbReference type="Proteomes" id="UP000199415"/>
    </source>
</evidence>
<accession>A0A1G7TJT5</accession>
<dbReference type="PANTHER" id="PTHR43293:SF1">
    <property type="entry name" value="ACETATE COA-TRANSFERASE YDIF"/>
    <property type="match status" value="1"/>
</dbReference>
<name>A0A1G7TJT5_9PROT</name>
<dbReference type="OrthoDB" id="9805230at2"/>
<gene>
    <name evidence="1" type="ORF">SAMN05216241_10989</name>
</gene>
<dbReference type="SUPFAM" id="SSF100950">
    <property type="entry name" value="NagB/RpiA/CoA transferase-like"/>
    <property type="match status" value="2"/>
</dbReference>
<dbReference type="Pfam" id="PF01144">
    <property type="entry name" value="CoA_trans"/>
    <property type="match status" value="1"/>
</dbReference>
<organism evidence="1 2">
    <name type="scientific">Limimonas halophila</name>
    <dbReference type="NCBI Taxonomy" id="1082479"/>
    <lineage>
        <taxon>Bacteria</taxon>
        <taxon>Pseudomonadati</taxon>
        <taxon>Pseudomonadota</taxon>
        <taxon>Alphaproteobacteria</taxon>
        <taxon>Rhodospirillales</taxon>
        <taxon>Rhodovibrionaceae</taxon>
        <taxon>Limimonas</taxon>
    </lineage>
</organism>
<dbReference type="PANTHER" id="PTHR43293">
    <property type="entry name" value="ACETATE COA-TRANSFERASE YDIF"/>
    <property type="match status" value="1"/>
</dbReference>
<dbReference type="InterPro" id="IPR004165">
    <property type="entry name" value="CoA_trans_fam_I"/>
</dbReference>
<dbReference type="Proteomes" id="UP000199415">
    <property type="component" value="Unassembled WGS sequence"/>
</dbReference>